<dbReference type="Proteomes" id="UP000636960">
    <property type="component" value="Unassembled WGS sequence"/>
</dbReference>
<proteinExistence type="predicted"/>
<dbReference type="AlphaFoldDB" id="A0A919MRT2"/>
<keyword evidence="3" id="KW-1185">Reference proteome</keyword>
<comment type="caution">
    <text evidence="2">The sequence shown here is derived from an EMBL/GenBank/DDBJ whole genome shotgun (WGS) entry which is preliminary data.</text>
</comment>
<feature type="region of interest" description="Disordered" evidence="1">
    <location>
        <begin position="1"/>
        <end position="57"/>
    </location>
</feature>
<protein>
    <submittedName>
        <fullName evidence="2">Uncharacterized protein</fullName>
    </submittedName>
</protein>
<dbReference type="EMBL" id="BOMV01000004">
    <property type="protein sequence ID" value="GIE92918.1"/>
    <property type="molecule type" value="Genomic_DNA"/>
</dbReference>
<reference evidence="2" key="1">
    <citation type="submission" date="2021-01" db="EMBL/GenBank/DDBJ databases">
        <title>Whole genome shotgun sequence of Actinoplanes rishiriensis NBRC 108556.</title>
        <authorList>
            <person name="Komaki H."/>
            <person name="Tamura T."/>
        </authorList>
    </citation>
    <scope>NUCLEOTIDE SEQUENCE</scope>
    <source>
        <strain evidence="2">NBRC 108556</strain>
    </source>
</reference>
<dbReference type="RefSeq" id="WP_203778769.1">
    <property type="nucleotide sequence ID" value="NZ_BOMV01000004.1"/>
</dbReference>
<evidence type="ECO:0000313" key="2">
    <source>
        <dbReference type="EMBL" id="GIE92918.1"/>
    </source>
</evidence>
<sequence length="86" mass="9030">MLRPGCGPCPPRRGPPAAHTGDSGPVPFELLLGGPAKLPAKRKKAAGPAPDHPDHDERLEWLDLDSAAEFDSAPFDAAAVTRALTR</sequence>
<evidence type="ECO:0000313" key="3">
    <source>
        <dbReference type="Proteomes" id="UP000636960"/>
    </source>
</evidence>
<gene>
    <name evidence="2" type="ORF">Ari01nite_03830</name>
</gene>
<name>A0A919MRT2_9ACTN</name>
<accession>A0A919MRT2</accession>
<evidence type="ECO:0000256" key="1">
    <source>
        <dbReference type="SAM" id="MobiDB-lite"/>
    </source>
</evidence>
<organism evidence="2 3">
    <name type="scientific">Paractinoplanes rishiriensis</name>
    <dbReference type="NCBI Taxonomy" id="1050105"/>
    <lineage>
        <taxon>Bacteria</taxon>
        <taxon>Bacillati</taxon>
        <taxon>Actinomycetota</taxon>
        <taxon>Actinomycetes</taxon>
        <taxon>Micromonosporales</taxon>
        <taxon>Micromonosporaceae</taxon>
        <taxon>Paractinoplanes</taxon>
    </lineage>
</organism>